<dbReference type="InterPro" id="IPR000835">
    <property type="entry name" value="HTH_MarR-typ"/>
</dbReference>
<dbReference type="SUPFAM" id="SSF46785">
    <property type="entry name" value="Winged helix' DNA-binding domain"/>
    <property type="match status" value="1"/>
</dbReference>
<accession>A0A385ACV8</accession>
<sequence>MLIMNNQLLMLIKYRNILDQLFVTVLQNVDLSLEQYLLMEKMDREKEETPGTLAACMGVSRPAISRQCQSLGEKGLIERANVGSFIGDSRKVYYRLTTKGKQLLLKIRLNSNDMIDSLDSGFVTTNWDEIDNQIALMSDAVKRTFNINEIQIF</sequence>
<dbReference type="EMBL" id="CP031003">
    <property type="protein sequence ID" value="AXN35464.1"/>
    <property type="molecule type" value="Genomic_DNA"/>
</dbReference>
<evidence type="ECO:0000313" key="3">
    <source>
        <dbReference type="EMBL" id="AXN35464.1"/>
    </source>
</evidence>
<proteinExistence type="predicted"/>
<feature type="domain" description="HTH marR-type" evidence="2">
    <location>
        <begin position="1"/>
        <end position="146"/>
    </location>
</feature>
<evidence type="ECO:0000256" key="1">
    <source>
        <dbReference type="ARBA" id="ARBA00023125"/>
    </source>
</evidence>
<dbReference type="SMART" id="SM00347">
    <property type="entry name" value="HTH_MARR"/>
    <property type="match status" value="1"/>
</dbReference>
<dbReference type="CDD" id="cd00090">
    <property type="entry name" value="HTH_ARSR"/>
    <property type="match status" value="1"/>
</dbReference>
<dbReference type="Gene3D" id="1.10.10.10">
    <property type="entry name" value="Winged helix-like DNA-binding domain superfamily/Winged helix DNA-binding domain"/>
    <property type="match status" value="1"/>
</dbReference>
<protein>
    <submittedName>
        <fullName evidence="3">MarR family transcriptional regulator</fullName>
    </submittedName>
</protein>
<reference evidence="3 4" key="1">
    <citation type="submission" date="2018-07" db="EMBL/GenBank/DDBJ databases">
        <title>Lactobacillus curvatus genome sequence.</title>
        <authorList>
            <person name="Prechtl R."/>
        </authorList>
    </citation>
    <scope>NUCLEOTIDE SEQUENCE [LARGE SCALE GENOMIC DNA]</scope>
    <source>
        <strain evidence="3 4">TMW 1.1928</strain>
    </source>
</reference>
<evidence type="ECO:0000259" key="2">
    <source>
        <dbReference type="PROSITE" id="PS50995"/>
    </source>
</evidence>
<dbReference type="PROSITE" id="PS50995">
    <property type="entry name" value="HTH_MARR_2"/>
    <property type="match status" value="1"/>
</dbReference>
<dbReference type="InterPro" id="IPR036388">
    <property type="entry name" value="WH-like_DNA-bd_sf"/>
</dbReference>
<dbReference type="InterPro" id="IPR036390">
    <property type="entry name" value="WH_DNA-bd_sf"/>
</dbReference>
<dbReference type="Proteomes" id="UP000257607">
    <property type="component" value="Chromosome"/>
</dbReference>
<dbReference type="InterPro" id="IPR011991">
    <property type="entry name" value="ArsR-like_HTH"/>
</dbReference>
<keyword evidence="1" id="KW-0238">DNA-binding</keyword>
<evidence type="ECO:0000313" key="4">
    <source>
        <dbReference type="Proteomes" id="UP000257607"/>
    </source>
</evidence>
<organism evidence="3 4">
    <name type="scientific">Latilactobacillus curvatus</name>
    <name type="common">Lactobacillus curvatus</name>
    <dbReference type="NCBI Taxonomy" id="28038"/>
    <lineage>
        <taxon>Bacteria</taxon>
        <taxon>Bacillati</taxon>
        <taxon>Bacillota</taxon>
        <taxon>Bacilli</taxon>
        <taxon>Lactobacillales</taxon>
        <taxon>Lactobacillaceae</taxon>
        <taxon>Latilactobacillus</taxon>
    </lineage>
</organism>
<name>A0A385ACV8_LATCU</name>
<dbReference type="Pfam" id="PF12802">
    <property type="entry name" value="MarR_2"/>
    <property type="match status" value="1"/>
</dbReference>
<dbReference type="GO" id="GO:0003677">
    <property type="term" value="F:DNA binding"/>
    <property type="evidence" value="ECO:0007669"/>
    <property type="project" value="UniProtKB-KW"/>
</dbReference>
<dbReference type="GO" id="GO:0003700">
    <property type="term" value="F:DNA-binding transcription factor activity"/>
    <property type="evidence" value="ECO:0007669"/>
    <property type="project" value="InterPro"/>
</dbReference>
<gene>
    <name evidence="3" type="ORF">DT351_03445</name>
</gene>
<dbReference type="AlphaFoldDB" id="A0A385ACV8"/>